<comment type="caution">
    <text evidence="3">The sequence shown here is derived from an EMBL/GenBank/DDBJ whole genome shotgun (WGS) entry which is preliminary data.</text>
</comment>
<dbReference type="InterPro" id="IPR039298">
    <property type="entry name" value="ACOT13"/>
</dbReference>
<dbReference type="EMBL" id="PJQY01001710">
    <property type="protein sequence ID" value="PQQ00320.1"/>
    <property type="molecule type" value="Genomic_DNA"/>
</dbReference>
<sequence>MQCDQVEAYGFQATLSQRRIGSAAILTVGTPTGVSVEINVSYLDSAYPGEEVEVEAKSLRVGKAVGVVSVDLRKKKTGKIIVQGHHTDYLALAGKL</sequence>
<organism evidence="3 4">
    <name type="scientific">Prunus yedoensis var. nudiflora</name>
    <dbReference type="NCBI Taxonomy" id="2094558"/>
    <lineage>
        <taxon>Eukaryota</taxon>
        <taxon>Viridiplantae</taxon>
        <taxon>Streptophyta</taxon>
        <taxon>Embryophyta</taxon>
        <taxon>Tracheophyta</taxon>
        <taxon>Spermatophyta</taxon>
        <taxon>Magnoliopsida</taxon>
        <taxon>eudicotyledons</taxon>
        <taxon>Gunneridae</taxon>
        <taxon>Pentapetalae</taxon>
        <taxon>rosids</taxon>
        <taxon>fabids</taxon>
        <taxon>Rosales</taxon>
        <taxon>Rosaceae</taxon>
        <taxon>Amygdaloideae</taxon>
        <taxon>Amygdaleae</taxon>
        <taxon>Prunus</taxon>
    </lineage>
</organism>
<gene>
    <name evidence="3" type="ORF">Pyn_14582</name>
</gene>
<accession>A0A314Y4G5</accession>
<dbReference type="GO" id="GO:0047617">
    <property type="term" value="F:fatty acyl-CoA hydrolase activity"/>
    <property type="evidence" value="ECO:0007669"/>
    <property type="project" value="InterPro"/>
</dbReference>
<name>A0A314Y4G5_PRUYE</name>
<dbReference type="PANTHER" id="PTHR21660">
    <property type="entry name" value="THIOESTERASE SUPERFAMILY MEMBER-RELATED"/>
    <property type="match status" value="1"/>
</dbReference>
<dbReference type="Proteomes" id="UP000250321">
    <property type="component" value="Unassembled WGS sequence"/>
</dbReference>
<evidence type="ECO:0000256" key="1">
    <source>
        <dbReference type="ARBA" id="ARBA00008324"/>
    </source>
</evidence>
<comment type="similarity">
    <text evidence="1">Belongs to the thioesterase PaaI family.</text>
</comment>
<evidence type="ECO:0000313" key="3">
    <source>
        <dbReference type="EMBL" id="PQQ00320.1"/>
    </source>
</evidence>
<evidence type="ECO:0000259" key="2">
    <source>
        <dbReference type="Pfam" id="PF03061"/>
    </source>
</evidence>
<dbReference type="OrthoDB" id="46529at2759"/>
<proteinExistence type="inferred from homology"/>
<dbReference type="SUPFAM" id="SSF54637">
    <property type="entry name" value="Thioesterase/thiol ester dehydrase-isomerase"/>
    <property type="match status" value="1"/>
</dbReference>
<dbReference type="STRING" id="2094558.A0A314Y4G5"/>
<dbReference type="AlphaFoldDB" id="A0A314Y4G5"/>
<dbReference type="Pfam" id="PF03061">
    <property type="entry name" value="4HBT"/>
    <property type="match status" value="1"/>
</dbReference>
<protein>
    <recommendedName>
        <fullName evidence="2">Thioesterase domain-containing protein</fullName>
    </recommendedName>
</protein>
<feature type="domain" description="Thioesterase" evidence="2">
    <location>
        <begin position="20"/>
        <end position="79"/>
    </location>
</feature>
<keyword evidence="4" id="KW-1185">Reference proteome</keyword>
<dbReference type="InterPro" id="IPR029069">
    <property type="entry name" value="HotDog_dom_sf"/>
</dbReference>
<evidence type="ECO:0000313" key="4">
    <source>
        <dbReference type="Proteomes" id="UP000250321"/>
    </source>
</evidence>
<reference evidence="3 4" key="1">
    <citation type="submission" date="2018-02" db="EMBL/GenBank/DDBJ databases">
        <title>Draft genome of wild Prunus yedoensis var. nudiflora.</title>
        <authorList>
            <person name="Baek S."/>
            <person name="Kim J.-H."/>
            <person name="Choi K."/>
            <person name="Kim G.-B."/>
            <person name="Cho A."/>
            <person name="Jang H."/>
            <person name="Shin C.-H."/>
            <person name="Yu H.-J."/>
            <person name="Mun J.-H."/>
        </authorList>
    </citation>
    <scope>NUCLEOTIDE SEQUENCE [LARGE SCALE GENOMIC DNA]</scope>
    <source>
        <strain evidence="4">cv. Jeju island</strain>
        <tissue evidence="3">Leaf</tissue>
    </source>
</reference>
<dbReference type="PANTHER" id="PTHR21660:SF47">
    <property type="entry name" value="F19P19.27 PROTEIN"/>
    <property type="match status" value="1"/>
</dbReference>
<dbReference type="Gene3D" id="3.10.129.10">
    <property type="entry name" value="Hotdog Thioesterase"/>
    <property type="match status" value="1"/>
</dbReference>
<dbReference type="InterPro" id="IPR006683">
    <property type="entry name" value="Thioestr_dom"/>
</dbReference>